<dbReference type="InterPro" id="IPR036388">
    <property type="entry name" value="WH-like_DNA-bd_sf"/>
</dbReference>
<dbReference type="GO" id="GO:0006281">
    <property type="term" value="P:DNA repair"/>
    <property type="evidence" value="ECO:0007669"/>
    <property type="project" value="UniProtKB-KW"/>
</dbReference>
<dbReference type="Gene3D" id="1.10.10.60">
    <property type="entry name" value="Homeodomain-like"/>
    <property type="match status" value="1"/>
</dbReference>
<feature type="binding site" evidence="16">
    <location>
        <position position="74"/>
    </location>
    <ligand>
        <name>Zn(2+)</name>
        <dbReference type="ChEBI" id="CHEBI:29105"/>
    </ligand>
</feature>
<organism evidence="18">
    <name type="scientific">uncultured Chloroflexia bacterium</name>
    <dbReference type="NCBI Taxonomy" id="1672391"/>
    <lineage>
        <taxon>Bacteria</taxon>
        <taxon>Bacillati</taxon>
        <taxon>Chloroflexota</taxon>
        <taxon>Chloroflexia</taxon>
        <taxon>environmental samples</taxon>
    </lineage>
</organism>
<comment type="catalytic activity">
    <reaction evidence="14">
        <text>a 6-O-methyl-2'-deoxyguanosine in DNA + L-cysteinyl-[protein] = S-methyl-L-cysteinyl-[protein] + a 2'-deoxyguanosine in DNA</text>
        <dbReference type="Rhea" id="RHEA:24000"/>
        <dbReference type="Rhea" id="RHEA-COMP:10131"/>
        <dbReference type="Rhea" id="RHEA-COMP:10132"/>
        <dbReference type="Rhea" id="RHEA-COMP:11367"/>
        <dbReference type="Rhea" id="RHEA-COMP:11368"/>
        <dbReference type="ChEBI" id="CHEBI:29950"/>
        <dbReference type="ChEBI" id="CHEBI:82612"/>
        <dbReference type="ChEBI" id="CHEBI:85445"/>
        <dbReference type="ChEBI" id="CHEBI:85448"/>
        <dbReference type="EC" id="2.1.1.63"/>
    </reaction>
</comment>
<dbReference type="InterPro" id="IPR036631">
    <property type="entry name" value="MGMT_N_sf"/>
</dbReference>
<dbReference type="Pfam" id="PF12833">
    <property type="entry name" value="HTH_18"/>
    <property type="match status" value="1"/>
</dbReference>
<dbReference type="PROSITE" id="PS00374">
    <property type="entry name" value="MGMT"/>
    <property type="match status" value="1"/>
</dbReference>
<reference evidence="18" key="1">
    <citation type="submission" date="2020-02" db="EMBL/GenBank/DDBJ databases">
        <authorList>
            <person name="Meier V. D."/>
        </authorList>
    </citation>
    <scope>NUCLEOTIDE SEQUENCE</scope>
    <source>
        <strain evidence="18">AVDCRST_MAG93</strain>
    </source>
</reference>
<dbReference type="PROSITE" id="PS00041">
    <property type="entry name" value="HTH_ARAC_FAMILY_1"/>
    <property type="match status" value="1"/>
</dbReference>
<keyword evidence="4 18" id="KW-0489">Methyltransferase</keyword>
<dbReference type="EMBL" id="CADCTR010002734">
    <property type="protein sequence ID" value="CAA9367671.1"/>
    <property type="molecule type" value="Genomic_DNA"/>
</dbReference>
<dbReference type="EC" id="2.1.1.63" evidence="3"/>
<keyword evidence="10" id="KW-0238">DNA-binding</keyword>
<evidence type="ECO:0000256" key="10">
    <source>
        <dbReference type="ARBA" id="ARBA00023125"/>
    </source>
</evidence>
<keyword evidence="11" id="KW-0010">Activator</keyword>
<dbReference type="PROSITE" id="PS01124">
    <property type="entry name" value="HTH_ARAC_FAMILY_2"/>
    <property type="match status" value="1"/>
</dbReference>
<evidence type="ECO:0000256" key="11">
    <source>
        <dbReference type="ARBA" id="ARBA00023159"/>
    </source>
</evidence>
<name>A0A6J4MV89_9CHLR</name>
<comment type="cofactor">
    <cofactor evidence="16">
        <name>Zn(2+)</name>
        <dbReference type="ChEBI" id="CHEBI:29105"/>
    </cofactor>
    <text evidence="16">Binds 1 zinc ion per subunit.</text>
</comment>
<sequence>MNDQHSEQTRDEARWHAVSTRVAVVDQAFYYAVRTTGIFCKPSCPSRRPLCANVEFFDTVAAAEDAGYRACRRCTPTATTTATMDAVERARHLIVSALDEPTLEELGAAVGLAPTYLQRVFKKQIGVSPKQYARAHRVEQVKTHLRSDAQVTAALYEAGYGSSHGFYREANTQLGMRPLTYRQGAPHMHISYTIIDSSLGALLIAATEQGICAVQFGDEARLEADLRAEFPGAQIQREDAVLAPQACAILAHLAGEQAELDLPLAVQATAFQARVWNALRAIPYGETRSYTEVARQLGEPRAVRAVARACATNPVALVIPCHRVVRSDGELAGYRWVIERKRALLGQEQALAMAE</sequence>
<keyword evidence="12" id="KW-0804">Transcription</keyword>
<evidence type="ECO:0000313" key="18">
    <source>
        <dbReference type="EMBL" id="CAA9367671.1"/>
    </source>
</evidence>
<evidence type="ECO:0000256" key="5">
    <source>
        <dbReference type="ARBA" id="ARBA00022679"/>
    </source>
</evidence>
<dbReference type="GO" id="GO:0003908">
    <property type="term" value="F:methylated-DNA-[protein]-cysteine S-methyltransferase activity"/>
    <property type="evidence" value="ECO:0007669"/>
    <property type="project" value="UniProtKB-EC"/>
</dbReference>
<dbReference type="SUPFAM" id="SSF46767">
    <property type="entry name" value="Methylated DNA-protein cysteine methyltransferase, C-terminal domain"/>
    <property type="match status" value="1"/>
</dbReference>
<dbReference type="GO" id="GO:0008270">
    <property type="term" value="F:zinc ion binding"/>
    <property type="evidence" value="ECO:0007669"/>
    <property type="project" value="InterPro"/>
</dbReference>
<feature type="active site" description="Nucleophile; methyl group acceptor from methylphosphotriester" evidence="15">
    <location>
        <position position="40"/>
    </location>
</feature>
<evidence type="ECO:0000256" key="2">
    <source>
        <dbReference type="ARBA" id="ARBA00008711"/>
    </source>
</evidence>
<dbReference type="InterPro" id="IPR035451">
    <property type="entry name" value="Ada-like_dom_sf"/>
</dbReference>
<dbReference type="InterPro" id="IPR009057">
    <property type="entry name" value="Homeodomain-like_sf"/>
</dbReference>
<dbReference type="Gene3D" id="1.10.10.10">
    <property type="entry name" value="Winged helix-like DNA-binding domain superfamily/Winged helix DNA-binding domain"/>
    <property type="match status" value="1"/>
</dbReference>
<dbReference type="SUPFAM" id="SSF46689">
    <property type="entry name" value="Homeodomain-like"/>
    <property type="match status" value="1"/>
</dbReference>
<dbReference type="GO" id="GO:0003700">
    <property type="term" value="F:DNA-binding transcription factor activity"/>
    <property type="evidence" value="ECO:0007669"/>
    <property type="project" value="InterPro"/>
</dbReference>
<dbReference type="Pfam" id="PF02805">
    <property type="entry name" value="Ada_Zn_binding"/>
    <property type="match status" value="1"/>
</dbReference>
<dbReference type="PANTHER" id="PTHR10815">
    <property type="entry name" value="METHYLATED-DNA--PROTEIN-CYSTEINE METHYLTRANSFERASE"/>
    <property type="match status" value="1"/>
</dbReference>
<dbReference type="InterPro" id="IPR001497">
    <property type="entry name" value="MethylDNA_cys_MeTrfase_AS"/>
</dbReference>
<evidence type="ECO:0000256" key="7">
    <source>
        <dbReference type="ARBA" id="ARBA00022763"/>
    </source>
</evidence>
<evidence type="ECO:0000256" key="3">
    <source>
        <dbReference type="ARBA" id="ARBA00011918"/>
    </source>
</evidence>
<evidence type="ECO:0000259" key="17">
    <source>
        <dbReference type="PROSITE" id="PS01124"/>
    </source>
</evidence>
<evidence type="ECO:0000256" key="8">
    <source>
        <dbReference type="ARBA" id="ARBA00022833"/>
    </source>
</evidence>
<evidence type="ECO:0000256" key="6">
    <source>
        <dbReference type="ARBA" id="ARBA00022723"/>
    </source>
</evidence>
<evidence type="ECO:0000256" key="9">
    <source>
        <dbReference type="ARBA" id="ARBA00023015"/>
    </source>
</evidence>
<dbReference type="InterPro" id="IPR036217">
    <property type="entry name" value="MethylDNA_cys_MeTrfase_DNAb"/>
</dbReference>
<dbReference type="InterPro" id="IPR018062">
    <property type="entry name" value="HTH_AraC-typ_CS"/>
</dbReference>
<evidence type="ECO:0000256" key="12">
    <source>
        <dbReference type="ARBA" id="ARBA00023163"/>
    </source>
</evidence>
<dbReference type="Pfam" id="PF01035">
    <property type="entry name" value="DNA_binding_1"/>
    <property type="match status" value="1"/>
</dbReference>
<dbReference type="SUPFAM" id="SSF57884">
    <property type="entry name" value="Ada DNA repair protein, N-terminal domain (N-Ada 10)"/>
    <property type="match status" value="1"/>
</dbReference>
<evidence type="ECO:0000256" key="15">
    <source>
        <dbReference type="PIRSR" id="PIRSR000409-1"/>
    </source>
</evidence>
<dbReference type="InterPro" id="IPR016221">
    <property type="entry name" value="Bifunct_regulatory_prot_Ada"/>
</dbReference>
<keyword evidence="6 16" id="KW-0479">Metal-binding</keyword>
<dbReference type="Pfam" id="PF02870">
    <property type="entry name" value="Methyltransf_1N"/>
    <property type="match status" value="1"/>
</dbReference>
<dbReference type="PIRSF" id="PIRSF000409">
    <property type="entry name" value="Ada"/>
    <property type="match status" value="1"/>
</dbReference>
<accession>A0A6J4MV89</accession>
<keyword evidence="5 18" id="KW-0808">Transferase</keyword>
<feature type="binding site" evidence="16">
    <location>
        <position position="44"/>
    </location>
    <ligand>
        <name>Zn(2+)</name>
        <dbReference type="ChEBI" id="CHEBI:29105"/>
    </ligand>
</feature>
<feature type="active site" description="Nucleophile; methyl group acceptor from either O6-methylguanine or O4-methylthymine" evidence="15">
    <location>
        <position position="321"/>
    </location>
</feature>
<dbReference type="SUPFAM" id="SSF53155">
    <property type="entry name" value="Methylated DNA-protein cysteine methyltransferase domain"/>
    <property type="match status" value="1"/>
</dbReference>
<feature type="binding site" evidence="16">
    <location>
        <position position="71"/>
    </location>
    <ligand>
        <name>Zn(2+)</name>
        <dbReference type="ChEBI" id="CHEBI:29105"/>
    </ligand>
</feature>
<evidence type="ECO:0000256" key="14">
    <source>
        <dbReference type="ARBA" id="ARBA00049348"/>
    </source>
</evidence>
<dbReference type="InterPro" id="IPR018060">
    <property type="entry name" value="HTH_AraC"/>
</dbReference>
<dbReference type="GO" id="GO:0032259">
    <property type="term" value="P:methylation"/>
    <property type="evidence" value="ECO:0007669"/>
    <property type="project" value="UniProtKB-KW"/>
</dbReference>
<dbReference type="AlphaFoldDB" id="A0A6J4MV89"/>
<keyword evidence="13" id="KW-0234">DNA repair</keyword>
<dbReference type="GO" id="GO:0043565">
    <property type="term" value="F:sequence-specific DNA binding"/>
    <property type="evidence" value="ECO:0007669"/>
    <property type="project" value="InterPro"/>
</dbReference>
<feature type="domain" description="HTH araC/xylS-type" evidence="17">
    <location>
        <begin position="88"/>
        <end position="184"/>
    </location>
</feature>
<dbReference type="FunFam" id="1.10.10.10:FF:000214">
    <property type="entry name" value="Methylated-DNA--protein-cysteine methyltransferase"/>
    <property type="match status" value="1"/>
</dbReference>
<feature type="binding site" evidence="16">
    <location>
        <position position="40"/>
    </location>
    <ligand>
        <name>Zn(2+)</name>
        <dbReference type="ChEBI" id="CHEBI:29105"/>
    </ligand>
</feature>
<evidence type="ECO:0000256" key="1">
    <source>
        <dbReference type="ARBA" id="ARBA00001286"/>
    </source>
</evidence>
<keyword evidence="8 16" id="KW-0862">Zinc</keyword>
<dbReference type="CDD" id="cd06445">
    <property type="entry name" value="ATase"/>
    <property type="match status" value="1"/>
</dbReference>
<comment type="similarity">
    <text evidence="2">Belongs to the MGMT family.</text>
</comment>
<dbReference type="Gene3D" id="3.40.10.10">
    <property type="entry name" value="DNA Methylphosphotriester Repair Domain"/>
    <property type="match status" value="1"/>
</dbReference>
<dbReference type="Gene3D" id="3.30.160.70">
    <property type="entry name" value="Methylated DNA-protein cysteine methyltransferase domain"/>
    <property type="match status" value="1"/>
</dbReference>
<dbReference type="InterPro" id="IPR008332">
    <property type="entry name" value="MethylG_MeTrfase_N"/>
</dbReference>
<dbReference type="NCBIfam" id="TIGR00589">
    <property type="entry name" value="ogt"/>
    <property type="match status" value="1"/>
</dbReference>
<evidence type="ECO:0000256" key="13">
    <source>
        <dbReference type="ARBA" id="ARBA00023204"/>
    </source>
</evidence>
<dbReference type="SMART" id="SM00342">
    <property type="entry name" value="HTH_ARAC"/>
    <property type="match status" value="1"/>
</dbReference>
<protein>
    <recommendedName>
        <fullName evidence="3">methylated-DNA--[protein]-cysteine S-methyltransferase</fullName>
        <ecNumber evidence="3">2.1.1.63</ecNumber>
    </recommendedName>
</protein>
<dbReference type="InterPro" id="IPR014048">
    <property type="entry name" value="MethylDNA_cys_MeTrfase_DNA-bd"/>
</dbReference>
<proteinExistence type="inferred from homology"/>
<keyword evidence="9" id="KW-0805">Transcription regulation</keyword>
<evidence type="ECO:0000256" key="4">
    <source>
        <dbReference type="ARBA" id="ARBA00022603"/>
    </source>
</evidence>
<keyword evidence="7" id="KW-0227">DNA damage</keyword>
<evidence type="ECO:0000256" key="16">
    <source>
        <dbReference type="PIRSR" id="PIRSR000409-3"/>
    </source>
</evidence>
<dbReference type="NCBIfam" id="NF011964">
    <property type="entry name" value="PRK15435.1"/>
    <property type="match status" value="1"/>
</dbReference>
<gene>
    <name evidence="18" type="ORF">AVDCRST_MAG93-8111</name>
</gene>
<dbReference type="PANTHER" id="PTHR10815:SF14">
    <property type="entry name" value="BIFUNCTIONAL TRANSCRIPTIONAL ACTIVATOR_DNA REPAIR ENZYME ADA"/>
    <property type="match status" value="1"/>
</dbReference>
<comment type="catalytic activity">
    <reaction evidence="1">
        <text>a 4-O-methyl-thymidine in DNA + L-cysteinyl-[protein] = a thymidine in DNA + S-methyl-L-cysteinyl-[protein]</text>
        <dbReference type="Rhea" id="RHEA:53428"/>
        <dbReference type="Rhea" id="RHEA-COMP:10131"/>
        <dbReference type="Rhea" id="RHEA-COMP:10132"/>
        <dbReference type="Rhea" id="RHEA-COMP:13555"/>
        <dbReference type="Rhea" id="RHEA-COMP:13556"/>
        <dbReference type="ChEBI" id="CHEBI:29950"/>
        <dbReference type="ChEBI" id="CHEBI:82612"/>
        <dbReference type="ChEBI" id="CHEBI:137386"/>
        <dbReference type="ChEBI" id="CHEBI:137387"/>
        <dbReference type="EC" id="2.1.1.63"/>
    </reaction>
</comment>
<dbReference type="InterPro" id="IPR004026">
    <property type="entry name" value="Ada_DNA_repair_Zn-bd"/>
</dbReference>